<name>A0ACD5VJ49_AVESA</name>
<evidence type="ECO:0000313" key="2">
    <source>
        <dbReference type="Proteomes" id="UP001732700"/>
    </source>
</evidence>
<evidence type="ECO:0000313" key="1">
    <source>
        <dbReference type="EnsemblPlants" id="AVESA.00010b.r2.3CG0458630.1.CDS"/>
    </source>
</evidence>
<keyword evidence="2" id="KW-1185">Reference proteome</keyword>
<reference evidence="1" key="2">
    <citation type="submission" date="2025-09" db="UniProtKB">
        <authorList>
            <consortium name="EnsemblPlants"/>
        </authorList>
    </citation>
    <scope>IDENTIFICATION</scope>
</reference>
<dbReference type="Proteomes" id="UP001732700">
    <property type="component" value="Chromosome 3C"/>
</dbReference>
<dbReference type="EnsemblPlants" id="AVESA.00010b.r2.3CG0458630.1">
    <property type="protein sequence ID" value="AVESA.00010b.r2.3CG0458630.1.CDS"/>
    <property type="gene ID" value="AVESA.00010b.r2.3CG0458630"/>
</dbReference>
<accession>A0ACD5VJ49</accession>
<protein>
    <submittedName>
        <fullName evidence="1">Uncharacterized protein</fullName>
    </submittedName>
</protein>
<reference evidence="1" key="1">
    <citation type="submission" date="2021-05" db="EMBL/GenBank/DDBJ databases">
        <authorList>
            <person name="Scholz U."/>
            <person name="Mascher M."/>
            <person name="Fiebig A."/>
        </authorList>
    </citation>
    <scope>NUCLEOTIDE SEQUENCE [LARGE SCALE GENOMIC DNA]</scope>
</reference>
<proteinExistence type="predicted"/>
<sequence length="288" mass="32014">MEGEVGKRALECILMPAMYAGKNVRAQRDRLLQLRRRLQRSPGFVQEVAADLFKVYSMGLKRGDGYLTGCLELAYDNDADLSFCNPAFAFVPEEQLYHTLFAQRLPPRPTTQTDAFTRIEVAYYAVNLALRHHIPRCVEFLVGERPPSVNSRDSETDDRMVGYSDDTLAAATDHIFKTRLADMPPPDNSKTRPRIRMFNRTLDPADAPAAAAAAPTWKPPQVASSKDPDQALSYLHRACSLASLAVKHIDAAVAVISSFLDPKEVAEIAEMADEHAYISEEGPYPSDE</sequence>
<organism evidence="1 2">
    <name type="scientific">Avena sativa</name>
    <name type="common">Oat</name>
    <dbReference type="NCBI Taxonomy" id="4498"/>
    <lineage>
        <taxon>Eukaryota</taxon>
        <taxon>Viridiplantae</taxon>
        <taxon>Streptophyta</taxon>
        <taxon>Embryophyta</taxon>
        <taxon>Tracheophyta</taxon>
        <taxon>Spermatophyta</taxon>
        <taxon>Magnoliopsida</taxon>
        <taxon>Liliopsida</taxon>
        <taxon>Poales</taxon>
        <taxon>Poaceae</taxon>
        <taxon>BOP clade</taxon>
        <taxon>Pooideae</taxon>
        <taxon>Poodae</taxon>
        <taxon>Poeae</taxon>
        <taxon>Poeae Chloroplast Group 1 (Aveneae type)</taxon>
        <taxon>Aveninae</taxon>
        <taxon>Avena</taxon>
    </lineage>
</organism>